<evidence type="ECO:0000256" key="2">
    <source>
        <dbReference type="ARBA" id="ARBA00011016"/>
    </source>
</evidence>
<reference evidence="7 8" key="1">
    <citation type="journal article" date="2018" name="Nat. Ecol. Evol.">
        <title>Shark genomes provide insights into elasmobranch evolution and the origin of vertebrates.</title>
        <authorList>
            <person name="Hara Y"/>
            <person name="Yamaguchi K"/>
            <person name="Onimaru K"/>
            <person name="Kadota M"/>
            <person name="Koyanagi M"/>
            <person name="Keeley SD"/>
            <person name="Tatsumi K"/>
            <person name="Tanaka K"/>
            <person name="Motone F"/>
            <person name="Kageyama Y"/>
            <person name="Nozu R"/>
            <person name="Adachi N"/>
            <person name="Nishimura O"/>
            <person name="Nakagawa R"/>
            <person name="Tanegashima C"/>
            <person name="Kiyatake I"/>
            <person name="Matsumoto R"/>
            <person name="Murakumo K"/>
            <person name="Nishida K"/>
            <person name="Terakita A"/>
            <person name="Kuratani S"/>
            <person name="Sato K"/>
            <person name="Hyodo S Kuraku.S."/>
        </authorList>
    </citation>
    <scope>NUCLEOTIDE SEQUENCE [LARGE SCALE GENOMIC DNA]</scope>
</reference>
<evidence type="ECO:0000313" key="8">
    <source>
        <dbReference type="Proteomes" id="UP000287033"/>
    </source>
</evidence>
<keyword evidence="8" id="KW-1185">Reference proteome</keyword>
<dbReference type="OrthoDB" id="9329195at2759"/>
<dbReference type="Proteomes" id="UP000287033">
    <property type="component" value="Unassembled WGS sequence"/>
</dbReference>
<evidence type="ECO:0000256" key="3">
    <source>
        <dbReference type="ARBA" id="ARBA00022729"/>
    </source>
</evidence>
<dbReference type="EMBL" id="BEZZ01002303">
    <property type="protein sequence ID" value="GCC21557.1"/>
    <property type="molecule type" value="Genomic_DNA"/>
</dbReference>
<gene>
    <name evidence="7" type="ORF">chiPu_0020030</name>
</gene>
<protein>
    <submittedName>
        <fullName evidence="7">Uncharacterized protein</fullName>
    </submittedName>
</protein>
<evidence type="ECO:0000256" key="4">
    <source>
        <dbReference type="ARBA" id="ARBA00022889"/>
    </source>
</evidence>
<evidence type="ECO:0000313" key="7">
    <source>
        <dbReference type="EMBL" id="GCC21557.1"/>
    </source>
</evidence>
<dbReference type="InterPro" id="IPR010335">
    <property type="entry name" value="Mesothelin"/>
</dbReference>
<dbReference type="InterPro" id="IPR026664">
    <property type="entry name" value="Stereocilin-rel"/>
</dbReference>
<keyword evidence="4" id="KW-0130">Cell adhesion</keyword>
<organism evidence="7 8">
    <name type="scientific">Chiloscyllium punctatum</name>
    <name type="common">Brownbanded bambooshark</name>
    <name type="synonym">Hemiscyllium punctatum</name>
    <dbReference type="NCBI Taxonomy" id="137246"/>
    <lineage>
        <taxon>Eukaryota</taxon>
        <taxon>Metazoa</taxon>
        <taxon>Chordata</taxon>
        <taxon>Craniata</taxon>
        <taxon>Vertebrata</taxon>
        <taxon>Chondrichthyes</taxon>
        <taxon>Elasmobranchii</taxon>
        <taxon>Galeomorphii</taxon>
        <taxon>Galeoidea</taxon>
        <taxon>Orectolobiformes</taxon>
        <taxon>Hemiscylliidae</taxon>
        <taxon>Chiloscyllium</taxon>
    </lineage>
</organism>
<dbReference type="Gene3D" id="1.20.970.40">
    <property type="match status" value="1"/>
</dbReference>
<comment type="similarity">
    <text evidence="2">Belongs to the mesothelin family.</text>
</comment>
<feature type="non-terminal residue" evidence="7">
    <location>
        <position position="1"/>
    </location>
</feature>
<name>A0A401RTS6_CHIPU</name>
<evidence type="ECO:0000256" key="5">
    <source>
        <dbReference type="ARBA" id="ARBA00023136"/>
    </source>
</evidence>
<dbReference type="PANTHER" id="PTHR23412">
    <property type="entry name" value="STEREOCILIN RELATED"/>
    <property type="match status" value="1"/>
</dbReference>
<sequence>LKGLDNLYQSFTPSQWKDIYKFCKKVLNSRPTLSGLPCASNTTGIRDWLLKNFYQFKSQIPFTDLLHLNKNVPVFELLDLLSAPQLSGLTVKSLNNASDINMIIDILRNKNFTDLIAYITQFIEDTRQMNITSIPQTGVRDALLNGIMRLLGPQFVRFNTTDYAEWFQKRLQLLLPSITAEELDSIPTNISCESFRAILKGLDNLYLNFTLTQNHGIYAFGKKFLNFQLSLSGSLGIACVDNTNGTREWIIKNFFQFMAQFKYRDFIILNKDFSGFEVLDLLSPQQLAELTVTSALNDTEKINQILNTLASRRFSDLNKYMTQFNREAEEANITVIENARVQHIMLSRIMKLLEPQFPTFNTIDYIDWFQTKLCLLLPSITKNELDIIPFNITCKAYQSIVKELNKLYSHFSMEQQRNISAFIVDYLSAQLVSTETACTARTNGSKAWLQINFGRFHSFVSYNILRALNKNFIGTDALESLSVSQLGELAGNGTLRNSNDVQRIFRIINNGTIVEFIDAFSTAVNKSKVVFSPGVRTALLREVLNLIEPILSNGNVSELYLWFGIRLQALLPGLNEMMVPSLFVTESCNGSQVIISVLSSIKQQLDAAVQEAIYRNILTFNNVSPLRCYGNNSFVDYLNNRFQNFSEFLTLEDTIQQIPRSQLAEVLKTIDPSGLADLLNRPRFIDNNKILITVLNTYGSVQNLVTFIDVFNQKVQDNRLTDDNRVALLEVFWYRFVTALSENNGTDVDEWLNVRLQPYLLFITTDLLASNITLKIPCFPYRKIVRTLNTLYSNITSSKQREIYNGIKIYLQQEPKPKCYNASDPVLNSTAWFVDYLGLFMNEISLTDLRSFFDDETQLQEFVANPENQALFRKLMLSTEITKFFIDLLLKNNSLVNATSLPDSLVCFILGTDALKSLNEQQILAIIRKVNDVCRLTSPFNKTGDGSFLSDEERKLAIFLVSKFDNFSLSILNSLGQTAVGLSLSQIRGIDANILQEALPNLGQVKGWNLGQAKAIITKLLKNGFQVNDKESLLKLGSLVAGIPSDEFQSINPGLFINLISNPTFVENIGAAPQPIQTICVLQVLRNVEDPVQTVKTIPSVLAKEVPPVLLNSNLGLSDVNDKQWVPSQAAVYFESVVKSSNNYDTFSPSVLQGFSCGAVKDLNFTNFLQLVQAMKGKGAMLDESQLSCMFFRLTSKGKPPAIETLPVDVLLYFNSKNFRTSRNCKTFFKGVGKSNINLLRKGSLRRQNLLEDAKICLGVTGANLTKESIAILGGLVCDLEGSVIKESDLFILEALKNCISYEGSQKKAIETLLQSGASIYGSPSSWSSSTIEDLGNLPLAFTEIWNQVNRDILIQALPRFIKKVKTFISPNETLAFINQLNLRDSNEGANCTMLAAEAIDDLTPAFYDASMLDVCLSDLVLEDNVFQLGAFAFDPAQLVILKKRLLQIYPNGLPENQIQLLGNISTVFSVADVSLWNITEVVTLSALMMQKLESPKVKAIIERYLQLGGVLNAVSVQAIGGPNLCLLNESLLVTISNLTDAGALDLSTCMQSQKNLLYNQASSALRSQQSNPIPYFHLLSPYIGGIPQDDLEILANNSVNMDFATFISLNPQEVKNLSAQNLIDLLGYNLPALQRGINETVVRVWVNSHLQSEVQKLGLTGGIPDPTLESIFCADKDSSAVNNFLIEVKRNQICNFNIVEYACSQTDLLKIQVDSEVLSSIFDCFTGPKVLNTSDEIALTVFLQKFEETTRNEALDKFNNRTQNTSSIPLMTKITFMNALWEIVKTNENLTNADFLRKWFQERFRPFIAGISQSVLNGFLMRNITCDGFQVIVQGLSYGLREMPPETRMTVLQEGVLNFLNTTAFSLNCYNKDSFLRFLKKSFPKFASFLTLKDVFNLAPPGIVNELVNSIDPRETARALSRPGFINDNRLLTIVLIHIEPTKNLAAFIDQFIIETQDSDLLADVIKGLEREFSRSLSGIDDLNVKEWISTVLVPALPEITSTVFNSNNSIEISCFAFEKIISPSELADLLSKPGFIDDFEILTNILINIHSIQDLNLFVGEFITKIPNIDTLTPVIIGLQSEVLKSLSGLSEIDVKEWLNETLIPSLPLIVETVLTSSISLKIPCSTFREIVSALSYAKDLLSKSDQELIYRKLLLRAKVSTAMCFANTSFILFLKDYFQGFSNFLTLSDAYSLIPPGREREVLDSINPRNLADVLSTPGFIDSSVILVRVLIHFQSVDKLVILIDQFFKNIQDSEYFDDVVEELQKEFYRSMSGVSDIDVDVWLNNTLIPSLPLITKTVLASNDSRRFPCPLFKRIVDLLSYFKDRLKIRDQQAVYKNLLTYHKAFPLYCYNNSSFLLFLETYFQGYVVFLTLKDVSSLVPPDRVAEVLSTIAPSELADRLRIPGFINDNRTLTIVLLNIKPIQNLAAFIDAFTNATQDSNIISAIIAGLWPQFTENLPELSDAEVDTWLNTRLVPYLPFITTRLLVSNSTLRIPCLTYRKIINTLNTLYTRLNAEQRTEIYKGIRTYLQQGPKPKCYNVNDPVLNSTAWFAEYLGLYLAQMSLTDLQSFSDDAAVLREFAANEENLALLENLALINEVSKVYINFLVEHNPNFNASRYESDDLAFE</sequence>
<evidence type="ECO:0000256" key="6">
    <source>
        <dbReference type="ARBA" id="ARBA00023180"/>
    </source>
</evidence>
<comment type="subcellular location">
    <subcellularLocation>
        <location evidence="1">Membrane</location>
    </subcellularLocation>
</comment>
<dbReference type="OMA" id="TIDYIDW"/>
<dbReference type="GO" id="GO:0009986">
    <property type="term" value="C:cell surface"/>
    <property type="evidence" value="ECO:0007669"/>
    <property type="project" value="TreeGrafter"/>
</dbReference>
<dbReference type="GO" id="GO:0016020">
    <property type="term" value="C:membrane"/>
    <property type="evidence" value="ECO:0007669"/>
    <property type="project" value="UniProtKB-SubCell"/>
</dbReference>
<proteinExistence type="inferred from homology"/>
<evidence type="ECO:0000256" key="1">
    <source>
        <dbReference type="ARBA" id="ARBA00004370"/>
    </source>
</evidence>
<keyword evidence="3" id="KW-0732">Signal</keyword>
<keyword evidence="5" id="KW-0472">Membrane</keyword>
<dbReference type="GO" id="GO:0007160">
    <property type="term" value="P:cell-matrix adhesion"/>
    <property type="evidence" value="ECO:0007669"/>
    <property type="project" value="TreeGrafter"/>
</dbReference>
<dbReference type="PANTHER" id="PTHR23412:SF6">
    <property type="entry name" value="MESOTHELIN"/>
    <property type="match status" value="1"/>
</dbReference>
<comment type="caution">
    <text evidence="7">The sequence shown here is derived from an EMBL/GenBank/DDBJ whole genome shotgun (WGS) entry which is preliminary data.</text>
</comment>
<keyword evidence="6" id="KW-0325">Glycoprotein</keyword>
<accession>A0A401RTS6</accession>
<dbReference type="Pfam" id="PF06060">
    <property type="entry name" value="Mesothelin"/>
    <property type="match status" value="1"/>
</dbReference>